<accession>A0A034VXW2</accession>
<name>A0A034VXW2_BACDO</name>
<dbReference type="GO" id="GO:0030686">
    <property type="term" value="C:90S preribosome"/>
    <property type="evidence" value="ECO:0007669"/>
    <property type="project" value="TreeGrafter"/>
</dbReference>
<feature type="region of interest" description="Disordered" evidence="3">
    <location>
        <begin position="306"/>
        <end position="337"/>
    </location>
</feature>
<gene>
    <name evidence="5" type="primary">KRI1</name>
</gene>
<dbReference type="EMBL" id="GAKP01012005">
    <property type="protein sequence ID" value="JAC46947.1"/>
    <property type="molecule type" value="Transcribed_RNA"/>
</dbReference>
<feature type="domain" description="Kri1-like C-terminal" evidence="4">
    <location>
        <begin position="500"/>
        <end position="587"/>
    </location>
</feature>
<dbReference type="GO" id="GO:0005730">
    <property type="term" value="C:nucleolus"/>
    <property type="evidence" value="ECO:0007669"/>
    <property type="project" value="TreeGrafter"/>
</dbReference>
<feature type="compositionally biased region" description="Low complexity" evidence="3">
    <location>
        <begin position="730"/>
        <end position="767"/>
    </location>
</feature>
<sequence length="840" mass="97760">MNRNLFEGSDESDGEDLQISTNKEYAKSYNSLRKKELLKKFKDRGYDVNSESSSDSESSSEEDEVVDIKFDKEFLKTLSSLKNKDPTIYDKSTQFFQSINEDNDDAEDEKNVTKDKKHKPVTLKDYERQVILDKGGIFEDEIDSDEDTSKRISSPTFAEQERKLKEELKNVVNKNDSEDDEANEDAFGGIFKKRNKTKDEQDKEDADYLKWLAGQKDDIEDPIKESLKPLKNYWNSNNLPQSERFLRDYILNKGYGNAKSSDIPTYDEIVGDNQPLSEDEQELEKQAEFEQKYNFRFEEPDAEFIKRYPRTIEQSVRQTDDRRKQKRQEIKERKKFEKEQKMKELEIVKEMKRKEIEDKIQKIKMVTGNEELGFKDEELEEDFDPEAHDRRMQEIFNDEYYQVDEGEEKPECPSDIEELKVEDWDNYDPNGEDGEYYNDTHCEDEDFNMDCDYDPEAAKEQLQKELIENTKKRKGRKGRKSQFMEMIKTEKPVFDPVDEKTYEEYIDEYYKLDCEDMIGDIPCRFKYTETTPNDFGLTIEEILLAKNKELNQWASLKKTIQIRPEHLEKKDQRLYKLKAKNEALKRKIFKSLYGEGSDDEGAEEDILNAQPNAESTENDPKNNTEIGKTENKNKRKLHTEEETNKSSRINDSNEIPDKKLKLDDPNPKADKSAKVNEDAQTNSKKKRKKRKSKASNVAPETNTSAHQNSNNQSPKDNKPNPFKATDHNQSSSTNTSSSIIGASSNSALGKTKSSNPNKPNPFKGNKNNKIRGSGQANSEQSSRFVTNKIQKKKFKPNSKKFDSNNKVSKDGVSISDDRLRAYGINPKKFHKKQKFGKPQN</sequence>
<comment type="similarity">
    <text evidence="1">Belongs to the KRI1 family.</text>
</comment>
<feature type="compositionally biased region" description="Basic and acidic residues" evidence="3">
    <location>
        <begin position="618"/>
        <end position="645"/>
    </location>
</feature>
<feature type="compositionally biased region" description="Basic and acidic residues" evidence="3">
    <location>
        <begin position="655"/>
        <end position="677"/>
    </location>
</feature>
<feature type="compositionally biased region" description="Basic residues" evidence="3">
    <location>
        <begin position="789"/>
        <end position="798"/>
    </location>
</feature>
<evidence type="ECO:0000256" key="3">
    <source>
        <dbReference type="SAM" id="MobiDB-lite"/>
    </source>
</evidence>
<dbReference type="Pfam" id="PF12936">
    <property type="entry name" value="Kri1_C"/>
    <property type="match status" value="1"/>
</dbReference>
<feature type="compositionally biased region" description="Polar residues" evidence="3">
    <location>
        <begin position="774"/>
        <end position="785"/>
    </location>
</feature>
<dbReference type="PANTHER" id="PTHR14490">
    <property type="entry name" value="ZINC FINGER, ZZ TYPE"/>
    <property type="match status" value="1"/>
</dbReference>
<feature type="region of interest" description="Disordered" evidence="3">
    <location>
        <begin position="596"/>
        <end position="840"/>
    </location>
</feature>
<feature type="compositionally biased region" description="Basic and acidic residues" evidence="3">
    <location>
        <begin position="799"/>
        <end position="820"/>
    </location>
</feature>
<evidence type="ECO:0000256" key="1">
    <source>
        <dbReference type="ARBA" id="ARBA00007473"/>
    </source>
</evidence>
<reference evidence="5" key="1">
    <citation type="journal article" date="2014" name="BMC Genomics">
        <title>Characterizing the developmental transcriptome of the oriental fruit fly, Bactrocera dorsalis (Diptera: Tephritidae) through comparative genomic analysis with Drosophila melanogaster utilizing modENCODE datasets.</title>
        <authorList>
            <person name="Geib S.M."/>
            <person name="Calla B."/>
            <person name="Hall B."/>
            <person name="Hou S."/>
            <person name="Manoukis N.C."/>
        </authorList>
    </citation>
    <scope>NUCLEOTIDE SEQUENCE</scope>
    <source>
        <strain evidence="5">Punador</strain>
    </source>
</reference>
<feature type="compositionally biased region" description="Basic and acidic residues" evidence="3">
    <location>
        <begin position="409"/>
        <end position="423"/>
    </location>
</feature>
<proteinExistence type="inferred from homology"/>
<feature type="compositionally biased region" description="Acidic residues" evidence="3">
    <location>
        <begin position="596"/>
        <end position="606"/>
    </location>
</feature>
<dbReference type="Pfam" id="PF05178">
    <property type="entry name" value="Kri1"/>
    <property type="match status" value="1"/>
</dbReference>
<feature type="compositionally biased region" description="Basic and acidic residues" evidence="3">
    <location>
        <begin position="318"/>
        <end position="337"/>
    </location>
</feature>
<feature type="region of interest" description="Disordered" evidence="3">
    <location>
        <begin position="44"/>
        <end position="64"/>
    </location>
</feature>
<feature type="compositionally biased region" description="Basic residues" evidence="3">
    <location>
        <begin position="827"/>
        <end position="840"/>
    </location>
</feature>
<evidence type="ECO:0000313" key="5">
    <source>
        <dbReference type="EMBL" id="JAC46947.1"/>
    </source>
</evidence>
<dbReference type="GO" id="GO:0000447">
    <property type="term" value="P:endonucleolytic cleavage in ITS1 to separate SSU-rRNA from 5.8S rRNA and LSU-rRNA from tricistronic rRNA transcript (SSU-rRNA, 5.8S rRNA, LSU-rRNA)"/>
    <property type="evidence" value="ECO:0007669"/>
    <property type="project" value="TreeGrafter"/>
</dbReference>
<feature type="compositionally biased region" description="Acidic residues" evidence="3">
    <location>
        <begin position="424"/>
        <end position="440"/>
    </location>
</feature>
<dbReference type="PANTHER" id="PTHR14490:SF5">
    <property type="entry name" value="PROTEIN KRI1 HOMOLOG"/>
    <property type="match status" value="1"/>
</dbReference>
<dbReference type="InterPro" id="IPR018034">
    <property type="entry name" value="Kri1"/>
</dbReference>
<dbReference type="OrthoDB" id="10252032at2759"/>
<feature type="region of interest" description="Disordered" evidence="3">
    <location>
        <begin position="257"/>
        <end position="285"/>
    </location>
</feature>
<dbReference type="InterPro" id="IPR024626">
    <property type="entry name" value="Kri1-like_C"/>
</dbReference>
<evidence type="ECO:0000259" key="4">
    <source>
        <dbReference type="Pfam" id="PF12936"/>
    </source>
</evidence>
<feature type="compositionally biased region" description="Polar residues" evidence="3">
    <location>
        <begin position="694"/>
        <end position="714"/>
    </location>
</feature>
<protein>
    <recommendedName>
        <fullName evidence="2">Protein KRI1 homolog</fullName>
    </recommendedName>
</protein>
<feature type="region of interest" description="Disordered" evidence="3">
    <location>
        <begin position="97"/>
        <end position="118"/>
    </location>
</feature>
<feature type="region of interest" description="Disordered" evidence="3">
    <location>
        <begin position="401"/>
        <end position="440"/>
    </location>
</feature>
<evidence type="ECO:0000256" key="2">
    <source>
        <dbReference type="ARBA" id="ARBA00017294"/>
    </source>
</evidence>
<organism evidence="5">
    <name type="scientific">Bactrocera dorsalis</name>
    <name type="common">Oriental fruit fly</name>
    <name type="synonym">Dacus dorsalis</name>
    <dbReference type="NCBI Taxonomy" id="27457"/>
    <lineage>
        <taxon>Eukaryota</taxon>
        <taxon>Metazoa</taxon>
        <taxon>Ecdysozoa</taxon>
        <taxon>Arthropoda</taxon>
        <taxon>Hexapoda</taxon>
        <taxon>Insecta</taxon>
        <taxon>Pterygota</taxon>
        <taxon>Neoptera</taxon>
        <taxon>Endopterygota</taxon>
        <taxon>Diptera</taxon>
        <taxon>Brachycera</taxon>
        <taxon>Muscomorpha</taxon>
        <taxon>Tephritoidea</taxon>
        <taxon>Tephritidae</taxon>
        <taxon>Bactrocera</taxon>
        <taxon>Bactrocera</taxon>
    </lineage>
</organism>
<feature type="compositionally biased region" description="Basic residues" evidence="3">
    <location>
        <begin position="683"/>
        <end position="693"/>
    </location>
</feature>
<dbReference type="AlphaFoldDB" id="A0A034VXW2"/>